<feature type="chain" id="PRO_5040764815" evidence="1">
    <location>
        <begin position="21"/>
        <end position="136"/>
    </location>
</feature>
<evidence type="ECO:0000313" key="3">
    <source>
        <dbReference type="Proteomes" id="UP000683417"/>
    </source>
</evidence>
<keyword evidence="1" id="KW-0732">Signal</keyword>
<feature type="signal peptide" evidence="1">
    <location>
        <begin position="1"/>
        <end position="20"/>
    </location>
</feature>
<comment type="caution">
    <text evidence="2">The sequence shown here is derived from an EMBL/GenBank/DDBJ whole genome shotgun (WGS) entry which is preliminary data.</text>
</comment>
<gene>
    <name evidence="2" type="ORF">BGTH12_LOCUS4980</name>
</gene>
<evidence type="ECO:0000313" key="2">
    <source>
        <dbReference type="EMBL" id="CAD6503622.1"/>
    </source>
</evidence>
<dbReference type="EMBL" id="CAJHIT010000007">
    <property type="protein sequence ID" value="CAD6503622.1"/>
    <property type="molecule type" value="Genomic_DNA"/>
</dbReference>
<dbReference type="AlphaFoldDB" id="A0A9W4D4A7"/>
<organism evidence="2 3">
    <name type="scientific">Blumeria graminis f. sp. triticale</name>
    <dbReference type="NCBI Taxonomy" id="1689686"/>
    <lineage>
        <taxon>Eukaryota</taxon>
        <taxon>Fungi</taxon>
        <taxon>Dikarya</taxon>
        <taxon>Ascomycota</taxon>
        <taxon>Pezizomycotina</taxon>
        <taxon>Leotiomycetes</taxon>
        <taxon>Erysiphales</taxon>
        <taxon>Erysiphaceae</taxon>
        <taxon>Blumeria</taxon>
    </lineage>
</organism>
<protein>
    <submittedName>
        <fullName evidence="2">BgTH12-03282</fullName>
    </submittedName>
</protein>
<evidence type="ECO:0000256" key="1">
    <source>
        <dbReference type="SAM" id="SignalP"/>
    </source>
</evidence>
<name>A0A9W4D4A7_BLUGR</name>
<dbReference type="Proteomes" id="UP000683417">
    <property type="component" value="Unassembled WGS sequence"/>
</dbReference>
<proteinExistence type="predicted"/>
<reference evidence="2" key="1">
    <citation type="submission" date="2020-10" db="EMBL/GenBank/DDBJ databases">
        <authorList>
            <person name="Muller C M."/>
        </authorList>
    </citation>
    <scope>NUCLEOTIDE SEQUENCE</scope>
    <source>
        <strain evidence="2">THUN-12</strain>
    </source>
</reference>
<sequence length="136" mass="15712">MMQLKHLMLGTITFVIRASAFDGATHGVDCQDYKYTSALINNAMELACKDSHGNILDISTRPVQKYIEGRNTEYYWFLLPLSVLDRYKNFNYAQLTSNRIIVDPQCNFRKVVKLKYDMNNNNVVQDSDVNECSRTN</sequence>
<accession>A0A9W4D4A7</accession>